<dbReference type="AlphaFoldDB" id="A0A0A9B5F6"/>
<reference evidence="1" key="1">
    <citation type="submission" date="2014-09" db="EMBL/GenBank/DDBJ databases">
        <authorList>
            <person name="Magalhaes I.L.F."/>
            <person name="Oliveira U."/>
            <person name="Santos F.R."/>
            <person name="Vidigal T.H.D.A."/>
            <person name="Brescovit A.D."/>
            <person name="Santos A.J."/>
        </authorList>
    </citation>
    <scope>NUCLEOTIDE SEQUENCE</scope>
    <source>
        <tissue evidence="1">Shoot tissue taken approximately 20 cm above the soil surface</tissue>
    </source>
</reference>
<dbReference type="EMBL" id="GBRH01241485">
    <property type="protein sequence ID" value="JAD56410.1"/>
    <property type="molecule type" value="Transcribed_RNA"/>
</dbReference>
<name>A0A0A9B5F6_ARUDO</name>
<sequence length="83" mass="9280">MLLKHGVLQVLADFTDLELQSINCHLHTWLPGLDLCCHCLHCDEAADEAALLPTIHLCETGLQLLKALMLLLDQAHLHELHLV</sequence>
<evidence type="ECO:0000313" key="1">
    <source>
        <dbReference type="EMBL" id="JAD56410.1"/>
    </source>
</evidence>
<reference evidence="1" key="2">
    <citation type="journal article" date="2015" name="Data Brief">
        <title>Shoot transcriptome of the giant reed, Arundo donax.</title>
        <authorList>
            <person name="Barrero R.A."/>
            <person name="Guerrero F.D."/>
            <person name="Moolhuijzen P."/>
            <person name="Goolsby J.A."/>
            <person name="Tidwell J."/>
            <person name="Bellgard S.E."/>
            <person name="Bellgard M.I."/>
        </authorList>
    </citation>
    <scope>NUCLEOTIDE SEQUENCE</scope>
    <source>
        <tissue evidence="1">Shoot tissue taken approximately 20 cm above the soil surface</tissue>
    </source>
</reference>
<accession>A0A0A9B5F6</accession>
<organism evidence="1">
    <name type="scientific">Arundo donax</name>
    <name type="common">Giant reed</name>
    <name type="synonym">Donax arundinaceus</name>
    <dbReference type="NCBI Taxonomy" id="35708"/>
    <lineage>
        <taxon>Eukaryota</taxon>
        <taxon>Viridiplantae</taxon>
        <taxon>Streptophyta</taxon>
        <taxon>Embryophyta</taxon>
        <taxon>Tracheophyta</taxon>
        <taxon>Spermatophyta</taxon>
        <taxon>Magnoliopsida</taxon>
        <taxon>Liliopsida</taxon>
        <taxon>Poales</taxon>
        <taxon>Poaceae</taxon>
        <taxon>PACMAD clade</taxon>
        <taxon>Arundinoideae</taxon>
        <taxon>Arundineae</taxon>
        <taxon>Arundo</taxon>
    </lineage>
</organism>
<protein>
    <submittedName>
        <fullName evidence="1">Uncharacterized protein</fullName>
    </submittedName>
</protein>
<proteinExistence type="predicted"/>